<dbReference type="EMBL" id="JAWDJX010000006">
    <property type="protein sequence ID" value="KAK3056454.1"/>
    <property type="molecule type" value="Genomic_DNA"/>
</dbReference>
<protein>
    <submittedName>
        <fullName evidence="1">Uncharacterized protein</fullName>
    </submittedName>
</protein>
<keyword evidence="2" id="KW-1185">Reference proteome</keyword>
<accession>A0AAJ0GFH7</accession>
<evidence type="ECO:0000313" key="1">
    <source>
        <dbReference type="EMBL" id="KAK3056454.1"/>
    </source>
</evidence>
<reference evidence="1" key="1">
    <citation type="submission" date="2023-04" db="EMBL/GenBank/DDBJ databases">
        <title>Black Yeasts Isolated from many extreme environments.</title>
        <authorList>
            <person name="Coleine C."/>
            <person name="Stajich J.E."/>
            <person name="Selbmann L."/>
        </authorList>
    </citation>
    <scope>NUCLEOTIDE SEQUENCE</scope>
    <source>
        <strain evidence="1">CCFEE 5312</strain>
    </source>
</reference>
<dbReference type="Proteomes" id="UP001271007">
    <property type="component" value="Unassembled WGS sequence"/>
</dbReference>
<comment type="caution">
    <text evidence="1">The sequence shown here is derived from an EMBL/GenBank/DDBJ whole genome shotgun (WGS) entry which is preliminary data.</text>
</comment>
<gene>
    <name evidence="1" type="ORF">LTR09_002961</name>
</gene>
<sequence length="295" mass="33233">MEERAASDPSANGRASTRCFGTAELFEMIMLHLCTLCECSDLRPHFWHAQEHLKPGAEPFRILRVISRWRATSLQIPSIRRRLFLDPAQAETLLVWRVWKNLPCLQPYLSRAKKLVPGDVIATPHRNLAGHSIAAPQSHLQGSTPHPVLAGTTYGSGHKTQIVFRLTGDTRLLKLDPCRRLSEVQKQMLVMQPACKQLRVQLRVDSGTGRFPASYGESRIVANEHGVRLGSLFAEIWSMLEKWKAGIAMHKGGKRFDPQGYRNRVEVVISADGFVSSEMRCVRKGDARRHGWIEG</sequence>
<name>A0AAJ0GFH7_9PEZI</name>
<dbReference type="AlphaFoldDB" id="A0AAJ0GFH7"/>
<proteinExistence type="predicted"/>
<organism evidence="1 2">
    <name type="scientific">Extremus antarcticus</name>
    <dbReference type="NCBI Taxonomy" id="702011"/>
    <lineage>
        <taxon>Eukaryota</taxon>
        <taxon>Fungi</taxon>
        <taxon>Dikarya</taxon>
        <taxon>Ascomycota</taxon>
        <taxon>Pezizomycotina</taxon>
        <taxon>Dothideomycetes</taxon>
        <taxon>Dothideomycetidae</taxon>
        <taxon>Mycosphaerellales</taxon>
        <taxon>Extremaceae</taxon>
        <taxon>Extremus</taxon>
    </lineage>
</organism>
<evidence type="ECO:0000313" key="2">
    <source>
        <dbReference type="Proteomes" id="UP001271007"/>
    </source>
</evidence>